<dbReference type="PANTHER" id="PTHR13693:SF77">
    <property type="entry name" value="8-AMINO-7-OXONONANOATE SYNTHASE"/>
    <property type="match status" value="1"/>
</dbReference>
<dbReference type="SUPFAM" id="SSF53383">
    <property type="entry name" value="PLP-dependent transferases"/>
    <property type="match status" value="1"/>
</dbReference>
<reference evidence="6 7" key="1">
    <citation type="submission" date="2015-10" db="EMBL/GenBank/DDBJ databases">
        <title>Full genome of DAOMC 229536 Phialocephala scopiformis, a fungal endophyte of spruce producing the potent anti-insectan compound rugulosin.</title>
        <authorList>
            <consortium name="DOE Joint Genome Institute"/>
            <person name="Walker A.K."/>
            <person name="Frasz S.L."/>
            <person name="Seifert K.A."/>
            <person name="Miller J.D."/>
            <person name="Mondo S.J."/>
            <person name="Labutti K."/>
            <person name="Lipzen A."/>
            <person name="Dockter R."/>
            <person name="Kennedy M."/>
            <person name="Grigoriev I.V."/>
            <person name="Spatafora J.W."/>
        </authorList>
    </citation>
    <scope>NUCLEOTIDE SEQUENCE [LARGE SCALE GENOMIC DNA]</scope>
    <source>
        <strain evidence="6 7">CBS 120377</strain>
    </source>
</reference>
<keyword evidence="4" id="KW-0663">Pyridoxal phosphate</keyword>
<keyword evidence="7" id="KW-1185">Reference proteome</keyword>
<evidence type="ECO:0000256" key="2">
    <source>
        <dbReference type="ARBA" id="ARBA00010008"/>
    </source>
</evidence>
<accession>A0A194XG22</accession>
<sequence>MPPLIASQMSTLLTRRKSLSSHRTLTTFPPSSKDFSSNDFLSLSTSPLLRSHFLTELSSHPNFRLGSSGSRLLDGNSTYAEELESFIANFHKCEAALLFNSGFDANEGFFASVPQDGDVVVWDEMIHASVREGIKLSRAAKSVSFKHCDVDDLRRVLRDVKRGDRNVFIAVESLYSMDGDLAPLKQILDVVEREVGERGLVVVDEAHSTGVYGEKGRGLCCELGVEERVFARLHTFGKALGCNGAAILCSKLTREYLINYARPLIYTTAMGFPSLAAIKVVYSLMKEGKTDPLRIHLNELIIHMYQQLQTLHPYTTSSDLLQIPSEMPRSPIFALLMPDPRSLAKYCQEAGFVVRAIMPPTVPIGTQRVRVCLHAGNSREDVERLVGTIRNWLMLQRREVRERGCEGMREVFVKAVL</sequence>
<dbReference type="GO" id="GO:0030170">
    <property type="term" value="F:pyridoxal phosphate binding"/>
    <property type="evidence" value="ECO:0007669"/>
    <property type="project" value="InterPro"/>
</dbReference>
<dbReference type="EMBL" id="KQ947411">
    <property type="protein sequence ID" value="KUJ19145.1"/>
    <property type="molecule type" value="Genomic_DNA"/>
</dbReference>
<dbReference type="InterPro" id="IPR015421">
    <property type="entry name" value="PyrdxlP-dep_Trfase_major"/>
</dbReference>
<dbReference type="OrthoDB" id="2382073at2759"/>
<dbReference type="InterPro" id="IPR004839">
    <property type="entry name" value="Aminotransferase_I/II_large"/>
</dbReference>
<dbReference type="InterPro" id="IPR015422">
    <property type="entry name" value="PyrdxlP-dep_Trfase_small"/>
</dbReference>
<name>A0A194XG22_MOLSC</name>
<dbReference type="Pfam" id="PF00155">
    <property type="entry name" value="Aminotran_1_2"/>
    <property type="match status" value="1"/>
</dbReference>
<comment type="cofactor">
    <cofactor evidence="1">
        <name>pyridoxal 5'-phosphate</name>
        <dbReference type="ChEBI" id="CHEBI:597326"/>
    </cofactor>
</comment>
<dbReference type="Proteomes" id="UP000070700">
    <property type="component" value="Unassembled WGS sequence"/>
</dbReference>
<evidence type="ECO:0000259" key="5">
    <source>
        <dbReference type="Pfam" id="PF00155"/>
    </source>
</evidence>
<dbReference type="InterPro" id="IPR050087">
    <property type="entry name" value="AON_synthase_class-II"/>
</dbReference>
<dbReference type="PANTHER" id="PTHR13693">
    <property type="entry name" value="CLASS II AMINOTRANSFERASE/8-AMINO-7-OXONONANOATE SYNTHASE"/>
    <property type="match status" value="1"/>
</dbReference>
<evidence type="ECO:0000256" key="3">
    <source>
        <dbReference type="ARBA" id="ARBA00022679"/>
    </source>
</evidence>
<protein>
    <submittedName>
        <fullName evidence="6">PLP-dependent transferase</fullName>
    </submittedName>
</protein>
<evidence type="ECO:0000313" key="7">
    <source>
        <dbReference type="Proteomes" id="UP000070700"/>
    </source>
</evidence>
<evidence type="ECO:0000313" key="6">
    <source>
        <dbReference type="EMBL" id="KUJ19145.1"/>
    </source>
</evidence>
<evidence type="ECO:0000256" key="4">
    <source>
        <dbReference type="ARBA" id="ARBA00022898"/>
    </source>
</evidence>
<dbReference type="AlphaFoldDB" id="A0A194XG22"/>
<proteinExistence type="inferred from homology"/>
<dbReference type="Gene3D" id="3.40.640.10">
    <property type="entry name" value="Type I PLP-dependent aspartate aminotransferase-like (Major domain)"/>
    <property type="match status" value="1"/>
</dbReference>
<dbReference type="STRING" id="149040.A0A194XG22"/>
<dbReference type="GO" id="GO:0016740">
    <property type="term" value="F:transferase activity"/>
    <property type="evidence" value="ECO:0007669"/>
    <property type="project" value="UniProtKB-KW"/>
</dbReference>
<dbReference type="InterPro" id="IPR015424">
    <property type="entry name" value="PyrdxlP-dep_Trfase"/>
</dbReference>
<comment type="similarity">
    <text evidence="2">Belongs to the class-II pyridoxal-phosphate-dependent aminotransferase family. BioF subfamily.</text>
</comment>
<dbReference type="GeneID" id="28824357"/>
<dbReference type="Gene3D" id="3.90.1150.10">
    <property type="entry name" value="Aspartate Aminotransferase, domain 1"/>
    <property type="match status" value="1"/>
</dbReference>
<organism evidence="6 7">
    <name type="scientific">Mollisia scopiformis</name>
    <name type="common">Conifer needle endophyte fungus</name>
    <name type="synonym">Phialocephala scopiformis</name>
    <dbReference type="NCBI Taxonomy" id="149040"/>
    <lineage>
        <taxon>Eukaryota</taxon>
        <taxon>Fungi</taxon>
        <taxon>Dikarya</taxon>
        <taxon>Ascomycota</taxon>
        <taxon>Pezizomycotina</taxon>
        <taxon>Leotiomycetes</taxon>
        <taxon>Helotiales</taxon>
        <taxon>Mollisiaceae</taxon>
        <taxon>Mollisia</taxon>
    </lineage>
</organism>
<dbReference type="GO" id="GO:0009102">
    <property type="term" value="P:biotin biosynthetic process"/>
    <property type="evidence" value="ECO:0007669"/>
    <property type="project" value="TreeGrafter"/>
</dbReference>
<feature type="domain" description="Aminotransferase class I/classII large" evidence="5">
    <location>
        <begin position="35"/>
        <end position="389"/>
    </location>
</feature>
<evidence type="ECO:0000256" key="1">
    <source>
        <dbReference type="ARBA" id="ARBA00001933"/>
    </source>
</evidence>
<dbReference type="KEGG" id="psco:LY89DRAFT_683079"/>
<gene>
    <name evidence="6" type="ORF">LY89DRAFT_683079</name>
</gene>
<dbReference type="InParanoid" id="A0A194XG22"/>
<keyword evidence="3 6" id="KW-0808">Transferase</keyword>
<dbReference type="RefSeq" id="XP_018073500.1">
    <property type="nucleotide sequence ID" value="XM_018214631.1"/>
</dbReference>